<sequence>MPARRRVPADLSQTDFDMEERANHSPAETQRQDPAVGRCLRRMFGAAVDCSAKTVVPGPPRVLADRPKPGQGFPTHPGAAMLKSPSQPACAAREHGPLSVWIVLFPSRPDFIFLRVPMTASSDWATRRARAAGKRPSGANANYAVAGMARSRPCLAQWR</sequence>
<name>A0A6A6PBG0_9PEZI</name>
<feature type="region of interest" description="Disordered" evidence="1">
    <location>
        <begin position="1"/>
        <end position="34"/>
    </location>
</feature>
<keyword evidence="3" id="KW-1185">Reference proteome</keyword>
<protein>
    <submittedName>
        <fullName evidence="2">Uncharacterized protein</fullName>
    </submittedName>
</protein>
<gene>
    <name evidence="2" type="ORF">BDY21DRAFT_333303</name>
</gene>
<proteinExistence type="predicted"/>
<accession>A0A6A6PBG0</accession>
<feature type="region of interest" description="Disordered" evidence="1">
    <location>
        <begin position="55"/>
        <end position="87"/>
    </location>
</feature>
<evidence type="ECO:0000313" key="2">
    <source>
        <dbReference type="EMBL" id="KAF2460753.1"/>
    </source>
</evidence>
<evidence type="ECO:0000313" key="3">
    <source>
        <dbReference type="Proteomes" id="UP000799766"/>
    </source>
</evidence>
<dbReference type="Proteomes" id="UP000799766">
    <property type="component" value="Unassembled WGS sequence"/>
</dbReference>
<dbReference type="EMBL" id="MU001672">
    <property type="protein sequence ID" value="KAF2460753.1"/>
    <property type="molecule type" value="Genomic_DNA"/>
</dbReference>
<dbReference type="AlphaFoldDB" id="A0A6A6PBG0"/>
<organism evidence="2 3">
    <name type="scientific">Lineolata rhizophorae</name>
    <dbReference type="NCBI Taxonomy" id="578093"/>
    <lineage>
        <taxon>Eukaryota</taxon>
        <taxon>Fungi</taxon>
        <taxon>Dikarya</taxon>
        <taxon>Ascomycota</taxon>
        <taxon>Pezizomycotina</taxon>
        <taxon>Dothideomycetes</taxon>
        <taxon>Dothideomycetes incertae sedis</taxon>
        <taxon>Lineolatales</taxon>
        <taxon>Lineolataceae</taxon>
        <taxon>Lineolata</taxon>
    </lineage>
</organism>
<evidence type="ECO:0000256" key="1">
    <source>
        <dbReference type="SAM" id="MobiDB-lite"/>
    </source>
</evidence>
<reference evidence="2" key="1">
    <citation type="journal article" date="2020" name="Stud. Mycol.">
        <title>101 Dothideomycetes genomes: a test case for predicting lifestyles and emergence of pathogens.</title>
        <authorList>
            <person name="Haridas S."/>
            <person name="Albert R."/>
            <person name="Binder M."/>
            <person name="Bloem J."/>
            <person name="Labutti K."/>
            <person name="Salamov A."/>
            <person name="Andreopoulos B."/>
            <person name="Baker S."/>
            <person name="Barry K."/>
            <person name="Bills G."/>
            <person name="Bluhm B."/>
            <person name="Cannon C."/>
            <person name="Castanera R."/>
            <person name="Culley D."/>
            <person name="Daum C."/>
            <person name="Ezra D."/>
            <person name="Gonzalez J."/>
            <person name="Henrissat B."/>
            <person name="Kuo A."/>
            <person name="Liang C."/>
            <person name="Lipzen A."/>
            <person name="Lutzoni F."/>
            <person name="Magnuson J."/>
            <person name="Mondo S."/>
            <person name="Nolan M."/>
            <person name="Ohm R."/>
            <person name="Pangilinan J."/>
            <person name="Park H.-J."/>
            <person name="Ramirez L."/>
            <person name="Alfaro M."/>
            <person name="Sun H."/>
            <person name="Tritt A."/>
            <person name="Yoshinaga Y."/>
            <person name="Zwiers L.-H."/>
            <person name="Turgeon B."/>
            <person name="Goodwin S."/>
            <person name="Spatafora J."/>
            <person name="Crous P."/>
            <person name="Grigoriev I."/>
        </authorList>
    </citation>
    <scope>NUCLEOTIDE SEQUENCE</scope>
    <source>
        <strain evidence="2">ATCC 16933</strain>
    </source>
</reference>